<keyword evidence="6" id="KW-0677">Repeat</keyword>
<dbReference type="GO" id="GO:0046872">
    <property type="term" value="F:metal ion binding"/>
    <property type="evidence" value="ECO:0007669"/>
    <property type="project" value="UniProtKB-KW"/>
</dbReference>
<evidence type="ECO:0000256" key="10">
    <source>
        <dbReference type="ARBA" id="ARBA00022840"/>
    </source>
</evidence>
<evidence type="ECO:0000256" key="4">
    <source>
        <dbReference type="ARBA" id="ARBA00022679"/>
    </source>
</evidence>
<protein>
    <recommendedName>
        <fullName evidence="17">Aurora kinase</fullName>
        <ecNumber evidence="17">2.7.11.1</ecNumber>
    </recommendedName>
</protein>
<evidence type="ECO:0000313" key="21">
    <source>
        <dbReference type="EMBL" id="OMJ66036.1"/>
    </source>
</evidence>
<evidence type="ECO:0000256" key="16">
    <source>
        <dbReference type="PIRSR" id="PIRSR630616-3"/>
    </source>
</evidence>
<evidence type="ECO:0000256" key="15">
    <source>
        <dbReference type="PIRSR" id="PIRSR630616-2"/>
    </source>
</evidence>
<gene>
    <name evidence="21" type="ORF">SteCoe_37266</name>
</gene>
<dbReference type="Proteomes" id="UP000187209">
    <property type="component" value="Unassembled WGS sequence"/>
</dbReference>
<keyword evidence="10 15" id="KW-0067">ATP-binding</keyword>
<keyword evidence="8 17" id="KW-0418">Kinase</keyword>
<dbReference type="FunFam" id="3.30.200.20:FF:000315">
    <property type="entry name" value="Calcium-dependent protein kinase 3"/>
    <property type="match status" value="1"/>
</dbReference>
<evidence type="ECO:0000256" key="12">
    <source>
        <dbReference type="ARBA" id="ARBA00047899"/>
    </source>
</evidence>
<comment type="similarity">
    <text evidence="17">Belongs to the protein kinase superfamily. Ser/Thr protein kinase family. Aurora subfamily.</text>
</comment>
<dbReference type="FunFam" id="1.10.510.10:FF:000571">
    <property type="entry name" value="Maternal embryonic leucine zipper kinase"/>
    <property type="match status" value="1"/>
</dbReference>
<keyword evidence="3 17" id="KW-0723">Serine/threonine-protein kinase</keyword>
<dbReference type="SUPFAM" id="SSF56112">
    <property type="entry name" value="Protein kinase-like (PK-like)"/>
    <property type="match status" value="1"/>
</dbReference>
<keyword evidence="9" id="KW-0106">Calcium</keyword>
<evidence type="ECO:0000256" key="2">
    <source>
        <dbReference type="ARBA" id="ARBA00011245"/>
    </source>
</evidence>
<dbReference type="EMBL" id="MPUH01001843">
    <property type="protein sequence ID" value="OMJ66036.1"/>
    <property type="molecule type" value="Genomic_DNA"/>
</dbReference>
<dbReference type="AlphaFoldDB" id="A0A1R2ANH1"/>
<feature type="coiled-coil region" evidence="18">
    <location>
        <begin position="494"/>
        <end position="521"/>
    </location>
</feature>
<feature type="binding site" evidence="15">
    <location>
        <position position="170"/>
    </location>
    <ligand>
        <name>ATP</name>
        <dbReference type="ChEBI" id="CHEBI:30616"/>
    </ligand>
</feature>
<keyword evidence="5" id="KW-0479">Metal-binding</keyword>
<dbReference type="InterPro" id="IPR000719">
    <property type="entry name" value="Prot_kinase_dom"/>
</dbReference>
<name>A0A1R2ANH1_9CILI</name>
<comment type="catalytic activity">
    <reaction evidence="13 17">
        <text>L-seryl-[protein] + ATP = O-phospho-L-seryl-[protein] + ADP + H(+)</text>
        <dbReference type="Rhea" id="RHEA:17989"/>
        <dbReference type="Rhea" id="RHEA-COMP:9863"/>
        <dbReference type="Rhea" id="RHEA-COMP:11604"/>
        <dbReference type="ChEBI" id="CHEBI:15378"/>
        <dbReference type="ChEBI" id="CHEBI:29999"/>
        <dbReference type="ChEBI" id="CHEBI:30616"/>
        <dbReference type="ChEBI" id="CHEBI:83421"/>
        <dbReference type="ChEBI" id="CHEBI:456216"/>
        <dbReference type="EC" id="2.7.11.1"/>
    </reaction>
</comment>
<evidence type="ECO:0000256" key="17">
    <source>
        <dbReference type="RuleBase" id="RU367134"/>
    </source>
</evidence>
<keyword evidence="4 17" id="KW-0808">Transferase</keyword>
<evidence type="ECO:0000256" key="11">
    <source>
        <dbReference type="ARBA" id="ARBA00024334"/>
    </source>
</evidence>
<evidence type="ECO:0000313" key="22">
    <source>
        <dbReference type="Proteomes" id="UP000187209"/>
    </source>
</evidence>
<dbReference type="EC" id="2.7.11.1" evidence="17"/>
<organism evidence="21 22">
    <name type="scientific">Stentor coeruleus</name>
    <dbReference type="NCBI Taxonomy" id="5963"/>
    <lineage>
        <taxon>Eukaryota</taxon>
        <taxon>Sar</taxon>
        <taxon>Alveolata</taxon>
        <taxon>Ciliophora</taxon>
        <taxon>Postciliodesmatophora</taxon>
        <taxon>Heterotrichea</taxon>
        <taxon>Heterotrichida</taxon>
        <taxon>Stentoridae</taxon>
        <taxon>Stentor</taxon>
    </lineage>
</organism>
<dbReference type="InterPro" id="IPR030616">
    <property type="entry name" value="Aur-like"/>
</dbReference>
<evidence type="ECO:0000256" key="7">
    <source>
        <dbReference type="ARBA" id="ARBA00022741"/>
    </source>
</evidence>
<feature type="coiled-coil region" evidence="18">
    <location>
        <begin position="366"/>
        <end position="414"/>
    </location>
</feature>
<proteinExistence type="inferred from homology"/>
<feature type="region of interest" description="Disordered" evidence="19">
    <location>
        <begin position="321"/>
        <end position="354"/>
    </location>
</feature>
<evidence type="ECO:0000256" key="6">
    <source>
        <dbReference type="ARBA" id="ARBA00022737"/>
    </source>
</evidence>
<reference evidence="21 22" key="1">
    <citation type="submission" date="2016-11" db="EMBL/GenBank/DDBJ databases">
        <title>The macronuclear genome of Stentor coeruleus: a giant cell with tiny introns.</title>
        <authorList>
            <person name="Slabodnick M."/>
            <person name="Ruby J.G."/>
            <person name="Reiff S.B."/>
            <person name="Swart E.C."/>
            <person name="Gosai S."/>
            <person name="Prabakaran S."/>
            <person name="Witkowska E."/>
            <person name="Larue G.E."/>
            <person name="Fisher S."/>
            <person name="Freeman R.M."/>
            <person name="Gunawardena J."/>
            <person name="Chu W."/>
            <person name="Stover N.A."/>
            <person name="Gregory B.D."/>
            <person name="Nowacki M."/>
            <person name="Derisi J."/>
            <person name="Roy S.W."/>
            <person name="Marshall W.F."/>
            <person name="Sood P."/>
        </authorList>
    </citation>
    <scope>NUCLEOTIDE SEQUENCE [LARGE SCALE GENOMIC DNA]</scope>
    <source>
        <strain evidence="21">WM001</strain>
    </source>
</reference>
<feature type="domain" description="Protein kinase" evidence="20">
    <location>
        <begin position="30"/>
        <end position="282"/>
    </location>
</feature>
<evidence type="ECO:0000256" key="18">
    <source>
        <dbReference type="SAM" id="Coils"/>
    </source>
</evidence>
<comment type="subunit">
    <text evidence="2">Monomer.</text>
</comment>
<evidence type="ECO:0000256" key="9">
    <source>
        <dbReference type="ARBA" id="ARBA00022837"/>
    </source>
</evidence>
<dbReference type="CDD" id="cd14007">
    <property type="entry name" value="STKc_Aurora"/>
    <property type="match status" value="1"/>
</dbReference>
<evidence type="ECO:0000256" key="8">
    <source>
        <dbReference type="ARBA" id="ARBA00022777"/>
    </source>
</evidence>
<dbReference type="InterPro" id="IPR011009">
    <property type="entry name" value="Kinase-like_dom_sf"/>
</dbReference>
<feature type="compositionally biased region" description="Basic and acidic residues" evidence="19">
    <location>
        <begin position="335"/>
        <end position="351"/>
    </location>
</feature>
<keyword evidence="18" id="KW-0175">Coiled coil</keyword>
<comment type="catalytic activity">
    <reaction evidence="12 17">
        <text>L-threonyl-[protein] + ATP = O-phospho-L-threonyl-[protein] + ADP + H(+)</text>
        <dbReference type="Rhea" id="RHEA:46608"/>
        <dbReference type="Rhea" id="RHEA-COMP:11060"/>
        <dbReference type="Rhea" id="RHEA-COMP:11605"/>
        <dbReference type="ChEBI" id="CHEBI:15378"/>
        <dbReference type="ChEBI" id="CHEBI:30013"/>
        <dbReference type="ChEBI" id="CHEBI:30616"/>
        <dbReference type="ChEBI" id="CHEBI:61977"/>
        <dbReference type="ChEBI" id="CHEBI:456216"/>
        <dbReference type="EC" id="2.7.11.1"/>
    </reaction>
</comment>
<dbReference type="InterPro" id="IPR008271">
    <property type="entry name" value="Ser/Thr_kinase_AS"/>
</dbReference>
<evidence type="ECO:0000256" key="1">
    <source>
        <dbReference type="ARBA" id="ARBA00001946"/>
    </source>
</evidence>
<dbReference type="GO" id="GO:0005524">
    <property type="term" value="F:ATP binding"/>
    <property type="evidence" value="ECO:0007669"/>
    <property type="project" value="UniProtKB-UniRule"/>
</dbReference>
<feature type="compositionally biased region" description="Polar residues" evidence="19">
    <location>
        <begin position="321"/>
        <end position="332"/>
    </location>
</feature>
<accession>A0A1R2ANH1</accession>
<feature type="binding site" evidence="15">
    <location>
        <position position="59"/>
    </location>
    <ligand>
        <name>ATP</name>
        <dbReference type="ChEBI" id="CHEBI:30616"/>
    </ligand>
</feature>
<keyword evidence="22" id="KW-1185">Reference proteome</keyword>
<comment type="cofactor">
    <cofactor evidence="1">
        <name>Mg(2+)</name>
        <dbReference type="ChEBI" id="CHEBI:18420"/>
    </cofactor>
</comment>
<feature type="binding site" evidence="15">
    <location>
        <begin position="156"/>
        <end position="157"/>
    </location>
    <ligand>
        <name>ATP</name>
        <dbReference type="ChEBI" id="CHEBI:30616"/>
    </ligand>
</feature>
<comment type="caution">
    <text evidence="21">The sequence shown here is derived from an EMBL/GenBank/DDBJ whole genome shotgun (WGS) entry which is preliminary data.</text>
</comment>
<feature type="coiled-coil region" evidence="18">
    <location>
        <begin position="575"/>
        <end position="712"/>
    </location>
</feature>
<dbReference type="PROSITE" id="PS00108">
    <property type="entry name" value="PROTEIN_KINASE_ST"/>
    <property type="match status" value="1"/>
</dbReference>
<evidence type="ECO:0000256" key="19">
    <source>
        <dbReference type="SAM" id="MobiDB-lite"/>
    </source>
</evidence>
<feature type="cross-link" description="Glycyl lysine isopeptide (Lys-Gly) (interchain with G-Cter in SUMO2)" evidence="16">
    <location>
        <position position="154"/>
    </location>
</feature>
<dbReference type="Gene3D" id="1.10.510.10">
    <property type="entry name" value="Transferase(Phosphotransferase) domain 1"/>
    <property type="match status" value="1"/>
</dbReference>
<feature type="binding site" evidence="15">
    <location>
        <begin position="106"/>
        <end position="108"/>
    </location>
    <ligand>
        <name>ATP</name>
        <dbReference type="ChEBI" id="CHEBI:30616"/>
    </ligand>
</feature>
<dbReference type="GO" id="GO:0004674">
    <property type="term" value="F:protein serine/threonine kinase activity"/>
    <property type="evidence" value="ECO:0007669"/>
    <property type="project" value="UniProtKB-KW"/>
</dbReference>
<keyword evidence="7 15" id="KW-0547">Nucleotide-binding</keyword>
<dbReference type="OrthoDB" id="319070at2759"/>
<feature type="active site" description="Proton acceptor" evidence="14">
    <location>
        <position position="152"/>
    </location>
</feature>
<comment type="similarity">
    <text evidence="11">Belongs to the protein kinase superfamily. Ser/Thr protein kinase family. CDPK subfamily.</text>
</comment>
<evidence type="ECO:0000256" key="14">
    <source>
        <dbReference type="PIRSR" id="PIRSR630616-1"/>
    </source>
</evidence>
<evidence type="ECO:0000259" key="20">
    <source>
        <dbReference type="PROSITE" id="PS50011"/>
    </source>
</evidence>
<evidence type="ECO:0000256" key="13">
    <source>
        <dbReference type="ARBA" id="ARBA00048679"/>
    </source>
</evidence>
<dbReference type="Pfam" id="PF00069">
    <property type="entry name" value="Pkinase"/>
    <property type="match status" value="1"/>
</dbReference>
<dbReference type="SMART" id="SM00220">
    <property type="entry name" value="S_TKc"/>
    <property type="match status" value="1"/>
</dbReference>
<dbReference type="PANTHER" id="PTHR24350">
    <property type="entry name" value="SERINE/THREONINE-PROTEIN KINASE IAL-RELATED"/>
    <property type="match status" value="1"/>
</dbReference>
<evidence type="ECO:0000256" key="5">
    <source>
        <dbReference type="ARBA" id="ARBA00022723"/>
    </source>
</evidence>
<evidence type="ECO:0000256" key="3">
    <source>
        <dbReference type="ARBA" id="ARBA00022527"/>
    </source>
</evidence>
<dbReference type="PROSITE" id="PS50011">
    <property type="entry name" value="PROTEIN_KINASE_DOM"/>
    <property type="match status" value="1"/>
</dbReference>
<sequence>MTNRRQSSKLLFESPSVASGEEPELKRFDFDFERKMGDGAFGQVWRVRHKRTSQLYALKQVPKERVNKMLPQFRREVFIMYEINHPHIVKLYNHFEDDNFFYLIMELAEGNLFHKLYREKHFLERVAAQYFREVLLAVEYLHSHIPAIIHRDIKPENILLDKEGRLKLTDFGWSNYYSSDSPTPRFTTCGTLEYLPPEMVQEVGHDTSADIWCLGILLYEMLIGSTPFKSALRDQMLNNIRIAKPKFPLTMPQLAKDLILKMLEKEPSKRPTAIKIKEHQWMMEHAPIRPTITQELSPKVIPELESPKGLTGYVVISKNSSASNTSINSKGSKGSIEKTEQKPSTENKETNDLNLSKDINEIPTVLNPYRQSIKKMKSQLEEKNNETLNSRKLLQEKSSQLSVFDDECKKLESRIALKRTELATLAVMEKDTIMQISDINIDLEKVMNIYKENKIFEQINQKTMELMEKNTEWKKHNNYLGKLREDAKKYIQDAAEKEKCLNSLNLQIKQLKNEANSELTEKMSKISDKKINQEVLILRIGDKSKIGQELDMEEKKTAEDIKKTIGSILDIYNNKQQLEEMVLQTQIKIIEKEQALSNLSYSFEERRSNILQQHRKNKEEMGKNIKRKNETLEQETKKYLADSIENLKKEINNLRKFGIECALNQNEIDKLNGKKKELLKDLENINLGIRSRQEVRTEIKRLKKQNKDDIEDLEMYIGILKSTLLYKSQFSYLS</sequence>